<dbReference type="SUPFAM" id="SSF53335">
    <property type="entry name" value="S-adenosyl-L-methionine-dependent methyltransferases"/>
    <property type="match status" value="1"/>
</dbReference>
<evidence type="ECO:0000256" key="1">
    <source>
        <dbReference type="SAM" id="MobiDB-lite"/>
    </source>
</evidence>
<reference evidence="3" key="1">
    <citation type="submission" date="2024-06" db="EMBL/GenBank/DDBJ databases">
        <title>Kribbella sp. strain HUAS MG21 genome sequences.</title>
        <authorList>
            <person name="Mo P."/>
        </authorList>
    </citation>
    <scope>NUCLEOTIDE SEQUENCE</scope>
    <source>
        <strain evidence="3">HUAS MG21</strain>
    </source>
</reference>
<keyword evidence="3" id="KW-0808">Transferase</keyword>
<feature type="compositionally biased region" description="Basic and acidic residues" evidence="1">
    <location>
        <begin position="103"/>
        <end position="119"/>
    </location>
</feature>
<dbReference type="GO" id="GO:0036009">
    <property type="term" value="F:protein-glutamine N-methyltransferase activity"/>
    <property type="evidence" value="ECO:0007669"/>
    <property type="project" value="TreeGrafter"/>
</dbReference>
<keyword evidence="3" id="KW-0489">Methyltransferase</keyword>
<name>A0AAU7TNW5_9ACTN</name>
<sequence length="359" mass="39677">MDDVITVDDTFSADRALRLIGRGSALHWTGDFHNAKQLLAALGRRVPVRRDGPFHTQRRRQAERARILNSLHVPMHDHTITLRRAPDVRAAYEEAFGPQGKEGPGEERPHGDRPGRERTPAAGPRWVPLRELLGVIGAYELRHRGVYVPALGQRIHPHYGVFAPTRSEYADLIAGQPLPTTGTAFDVGTGTGLLAAILSRRGIRHVVATDNNPRAITCARDNLRRLQMNATVLETDLFPPGRADLVVCNPPWIPATPITPLDHAVYDEDGRMLRTFLNTVRDHLEPGGEVWLILSDLAELLGLRSRGELLELVRGGGLEVVGRADITPRHRRARAETTSLWQLRPATTPAAAGLHRATE</sequence>
<dbReference type="AlphaFoldDB" id="A0AAU7TNW5"/>
<dbReference type="InterPro" id="IPR029063">
    <property type="entry name" value="SAM-dependent_MTases_sf"/>
</dbReference>
<dbReference type="PANTHER" id="PTHR18895:SF74">
    <property type="entry name" value="MTRF1L RELEASE FACTOR GLUTAMINE METHYLTRANSFERASE"/>
    <property type="match status" value="1"/>
</dbReference>
<evidence type="ECO:0000313" key="3">
    <source>
        <dbReference type="EMBL" id="XBV28453.1"/>
    </source>
</evidence>
<dbReference type="CDD" id="cd02440">
    <property type="entry name" value="AdoMet_MTases"/>
    <property type="match status" value="1"/>
</dbReference>
<dbReference type="PANTHER" id="PTHR18895">
    <property type="entry name" value="HEMK METHYLTRANSFERASE"/>
    <property type="match status" value="1"/>
</dbReference>
<dbReference type="GO" id="GO:0003676">
    <property type="term" value="F:nucleic acid binding"/>
    <property type="evidence" value="ECO:0007669"/>
    <property type="project" value="InterPro"/>
</dbReference>
<proteinExistence type="predicted"/>
<dbReference type="InterPro" id="IPR002052">
    <property type="entry name" value="DNA_methylase_N6_adenine_CS"/>
</dbReference>
<organism evidence="3">
    <name type="scientific">Kribbella sp. HUAS MG21</name>
    <dbReference type="NCBI Taxonomy" id="3160966"/>
    <lineage>
        <taxon>Bacteria</taxon>
        <taxon>Bacillati</taxon>
        <taxon>Actinomycetota</taxon>
        <taxon>Actinomycetes</taxon>
        <taxon>Propionibacteriales</taxon>
        <taxon>Kribbellaceae</taxon>
        <taxon>Kribbella</taxon>
    </lineage>
</organism>
<dbReference type="GO" id="GO:0032259">
    <property type="term" value="P:methylation"/>
    <property type="evidence" value="ECO:0007669"/>
    <property type="project" value="UniProtKB-KW"/>
</dbReference>
<dbReference type="Pfam" id="PF05175">
    <property type="entry name" value="MTS"/>
    <property type="match status" value="1"/>
</dbReference>
<feature type="region of interest" description="Disordered" evidence="1">
    <location>
        <begin position="96"/>
        <end position="123"/>
    </location>
</feature>
<evidence type="ECO:0000259" key="2">
    <source>
        <dbReference type="Pfam" id="PF05175"/>
    </source>
</evidence>
<dbReference type="Gene3D" id="3.40.50.150">
    <property type="entry name" value="Vaccinia Virus protein VP39"/>
    <property type="match status" value="1"/>
</dbReference>
<protein>
    <submittedName>
        <fullName evidence="3">Methyltransferase</fullName>
    </submittedName>
</protein>
<dbReference type="EMBL" id="CP158165">
    <property type="protein sequence ID" value="XBV28453.1"/>
    <property type="molecule type" value="Genomic_DNA"/>
</dbReference>
<dbReference type="InterPro" id="IPR007848">
    <property type="entry name" value="Small_mtfrase_dom"/>
</dbReference>
<dbReference type="RefSeq" id="WP_350281205.1">
    <property type="nucleotide sequence ID" value="NZ_CP158165.1"/>
</dbReference>
<dbReference type="PROSITE" id="PS00092">
    <property type="entry name" value="N6_MTASE"/>
    <property type="match status" value="1"/>
</dbReference>
<accession>A0AAU7TNW5</accession>
<feature type="domain" description="Methyltransferase small" evidence="2">
    <location>
        <begin position="155"/>
        <end position="295"/>
    </location>
</feature>
<dbReference type="InterPro" id="IPR050320">
    <property type="entry name" value="N5-glutamine_MTase"/>
</dbReference>
<gene>
    <name evidence="3" type="ORF">ABN611_18885</name>
</gene>